<sequence>MSKAYRFSANTGFLWKDRPFLDRILAAKAADFDAVEFHDEGQLTDRAALKEVLASTGLSVRGLNVRMAETSGCAAIPGMEDQARQDILQAIELAEDIGAKAIHVLSGKTQDPAARDTFLKALEFASTQTDKTVLLEPLCHAKAPGYFLRHISEAASLIADAGRANLKIMFDCFHIQAETGDVAGSYRTYKNLVGHIQIASYPERSEPGSGDLDYSTLLPGFLSEGYDGYFGCEYTPAAGTDAGLGWRGRLA</sequence>
<keyword evidence="5" id="KW-1185">Reference proteome</keyword>
<dbReference type="RefSeq" id="WP_192148077.1">
    <property type="nucleotide sequence ID" value="NZ_JACYXI010000005.1"/>
</dbReference>
<dbReference type="InterPro" id="IPR036237">
    <property type="entry name" value="Xyl_isomerase-like_sf"/>
</dbReference>
<dbReference type="InterPro" id="IPR050417">
    <property type="entry name" value="Sugar_Epim/Isomerase"/>
</dbReference>
<reference evidence="4 5" key="2">
    <citation type="journal article" date="2021" name="Int. J. Syst. Evol. Microbiol.">
        <title>Roseibium litorale sp. nov., isolated from a tidal flat sediment and proposal for the reclassification of Labrenzia polysiphoniae as Roseibium polysiphoniae comb. nov.</title>
        <authorList>
            <person name="Liu Y."/>
            <person name="Pei T."/>
            <person name="Du J."/>
            <person name="Chao M."/>
            <person name="Deng M.R."/>
            <person name="Zhu H."/>
        </authorList>
    </citation>
    <scope>NUCLEOTIDE SEQUENCE [LARGE SCALE GENOMIC DNA]</scope>
    <source>
        <strain evidence="4 5">4C16A</strain>
    </source>
</reference>
<dbReference type="InterPro" id="IPR026040">
    <property type="entry name" value="HyI-like"/>
</dbReference>
<comment type="similarity">
    <text evidence="2">Belongs to the hyi family.</text>
</comment>
<dbReference type="Proteomes" id="UP000632063">
    <property type="component" value="Unassembled WGS sequence"/>
</dbReference>
<reference evidence="5" key="1">
    <citation type="submission" date="2020-09" db="EMBL/GenBank/DDBJ databases">
        <title>The genome sequence of strain Labrenzia suaedae 4C16A.</title>
        <authorList>
            <person name="Liu Y."/>
        </authorList>
    </citation>
    <scope>NUCLEOTIDE SEQUENCE [LARGE SCALE GENOMIC DNA]</scope>
    <source>
        <strain evidence="5">4C16A</strain>
    </source>
</reference>
<protein>
    <submittedName>
        <fullName evidence="4">TIM barrel protein</fullName>
    </submittedName>
</protein>
<proteinExistence type="inferred from homology"/>
<evidence type="ECO:0000313" key="5">
    <source>
        <dbReference type="Proteomes" id="UP000632063"/>
    </source>
</evidence>
<dbReference type="PANTHER" id="PTHR43489:SF6">
    <property type="entry name" value="HYDROXYPYRUVATE ISOMERASE-RELATED"/>
    <property type="match status" value="1"/>
</dbReference>
<evidence type="ECO:0000256" key="1">
    <source>
        <dbReference type="ARBA" id="ARBA00023235"/>
    </source>
</evidence>
<dbReference type="EMBL" id="JACYXI010000005">
    <property type="protein sequence ID" value="MBD8891951.1"/>
    <property type="molecule type" value="Genomic_DNA"/>
</dbReference>
<comment type="caution">
    <text evidence="4">The sequence shown here is derived from an EMBL/GenBank/DDBJ whole genome shotgun (WGS) entry which is preliminary data.</text>
</comment>
<organism evidence="4 5">
    <name type="scientific">Roseibium litorale</name>
    <dbReference type="NCBI Taxonomy" id="2803841"/>
    <lineage>
        <taxon>Bacteria</taxon>
        <taxon>Pseudomonadati</taxon>
        <taxon>Pseudomonadota</taxon>
        <taxon>Alphaproteobacteria</taxon>
        <taxon>Hyphomicrobiales</taxon>
        <taxon>Stappiaceae</taxon>
        <taxon>Roseibium</taxon>
    </lineage>
</organism>
<dbReference type="InterPro" id="IPR013022">
    <property type="entry name" value="Xyl_isomerase-like_TIM-brl"/>
</dbReference>
<dbReference type="SUPFAM" id="SSF51658">
    <property type="entry name" value="Xylose isomerase-like"/>
    <property type="match status" value="1"/>
</dbReference>
<accession>A0ABR9CM61</accession>
<name>A0ABR9CM61_9HYPH</name>
<evidence type="ECO:0000259" key="3">
    <source>
        <dbReference type="Pfam" id="PF01261"/>
    </source>
</evidence>
<dbReference type="Pfam" id="PF01261">
    <property type="entry name" value="AP_endonuc_2"/>
    <property type="match status" value="1"/>
</dbReference>
<dbReference type="Gene3D" id="3.20.20.150">
    <property type="entry name" value="Divalent-metal-dependent TIM barrel enzymes"/>
    <property type="match status" value="1"/>
</dbReference>
<evidence type="ECO:0000313" key="4">
    <source>
        <dbReference type="EMBL" id="MBD8891951.1"/>
    </source>
</evidence>
<feature type="domain" description="Xylose isomerase-like TIM barrel" evidence="3">
    <location>
        <begin position="26"/>
        <end position="246"/>
    </location>
</feature>
<dbReference type="PIRSF" id="PIRSF006241">
    <property type="entry name" value="HyI"/>
    <property type="match status" value="1"/>
</dbReference>
<keyword evidence="1 2" id="KW-0413">Isomerase</keyword>
<gene>
    <name evidence="4" type="ORF">IG616_10350</name>
</gene>
<evidence type="ECO:0000256" key="2">
    <source>
        <dbReference type="PIRNR" id="PIRNR006241"/>
    </source>
</evidence>
<dbReference type="PANTHER" id="PTHR43489">
    <property type="entry name" value="ISOMERASE"/>
    <property type="match status" value="1"/>
</dbReference>